<feature type="compositionally biased region" description="Acidic residues" evidence="1">
    <location>
        <begin position="194"/>
        <end position="207"/>
    </location>
</feature>
<evidence type="ECO:0000313" key="2">
    <source>
        <dbReference type="EMBL" id="CAL5027501.1"/>
    </source>
</evidence>
<reference evidence="2 3" key="2">
    <citation type="submission" date="2024-10" db="EMBL/GenBank/DDBJ databases">
        <authorList>
            <person name="Ryan C."/>
        </authorList>
    </citation>
    <scope>NUCLEOTIDE SEQUENCE [LARGE SCALE GENOMIC DNA]</scope>
</reference>
<name>A0ABC9CXK2_9POAL</name>
<feature type="compositionally biased region" description="Low complexity" evidence="1">
    <location>
        <begin position="37"/>
        <end position="53"/>
    </location>
</feature>
<feature type="compositionally biased region" description="Basic and acidic residues" evidence="1">
    <location>
        <begin position="208"/>
        <end position="218"/>
    </location>
</feature>
<accession>A0ABC9CXK2</accession>
<dbReference type="Proteomes" id="UP001497457">
    <property type="component" value="Chromosome 30rd"/>
</dbReference>
<feature type="region of interest" description="Disordered" evidence="1">
    <location>
        <begin position="99"/>
        <end position="246"/>
    </location>
</feature>
<proteinExistence type="predicted"/>
<dbReference type="EMBL" id="OZ075140">
    <property type="protein sequence ID" value="CAL5027501.1"/>
    <property type="molecule type" value="Genomic_DNA"/>
</dbReference>
<dbReference type="AlphaFoldDB" id="A0ABC9CXK2"/>
<feature type="region of interest" description="Disordered" evidence="1">
    <location>
        <begin position="287"/>
        <end position="350"/>
    </location>
</feature>
<feature type="compositionally biased region" description="Basic and acidic residues" evidence="1">
    <location>
        <begin position="118"/>
        <end position="149"/>
    </location>
</feature>
<sequence length="407" mass="43850">MLRSPSSIRSLLHLSGRRLCPRSPRFLGSPNPPLPCSARSPPRPRFLSSSSLPTHGGARWATNDHDALINSLCASASDTPANSDVWAVFDPVAGRIVIQSPPSSSCTEEEEEEQGEGAGKREGEEKAGAKEEGKSKRKGEGVRERREEPDQTVAGLGGTEARGEGQQGECHVPPGPILEIREMVPQCDGGSSEEGMEEGGGEGERDDEEKAGVKEQGKGKRKGRACSSSEKGQTSQSSVAAAWKPAGKGGKERVLYVCINCREGHLQWWGTCRYYNASRTIQKIREMVPQCDGGPSEKEVEEGEGAGERDDEEKAGVKEEEKNGEGKGKWKRKGRASAAGKKGQSSPPLVAVAQKSVGKGGKVRAWYVCSHCGEGYPRWWGCCRHCHAVGTLEKSREMVPPSFQEVD</sequence>
<evidence type="ECO:0000313" key="3">
    <source>
        <dbReference type="Proteomes" id="UP001497457"/>
    </source>
</evidence>
<protein>
    <submittedName>
        <fullName evidence="2">Uncharacterized protein</fullName>
    </submittedName>
</protein>
<feature type="compositionally biased region" description="Basic and acidic residues" evidence="1">
    <location>
        <begin position="306"/>
        <end position="328"/>
    </location>
</feature>
<feature type="region of interest" description="Disordered" evidence="1">
    <location>
        <begin position="22"/>
        <end position="58"/>
    </location>
</feature>
<feature type="compositionally biased region" description="Low complexity" evidence="1">
    <location>
        <begin position="227"/>
        <end position="246"/>
    </location>
</feature>
<organism evidence="2 3">
    <name type="scientific">Urochloa decumbens</name>
    <dbReference type="NCBI Taxonomy" id="240449"/>
    <lineage>
        <taxon>Eukaryota</taxon>
        <taxon>Viridiplantae</taxon>
        <taxon>Streptophyta</taxon>
        <taxon>Embryophyta</taxon>
        <taxon>Tracheophyta</taxon>
        <taxon>Spermatophyta</taxon>
        <taxon>Magnoliopsida</taxon>
        <taxon>Liliopsida</taxon>
        <taxon>Poales</taxon>
        <taxon>Poaceae</taxon>
        <taxon>PACMAD clade</taxon>
        <taxon>Panicoideae</taxon>
        <taxon>Panicodae</taxon>
        <taxon>Paniceae</taxon>
        <taxon>Melinidinae</taxon>
        <taxon>Urochloa</taxon>
    </lineage>
</organism>
<gene>
    <name evidence="2" type="ORF">URODEC1_LOCUS79405</name>
</gene>
<evidence type="ECO:0000256" key="1">
    <source>
        <dbReference type="SAM" id="MobiDB-lite"/>
    </source>
</evidence>
<keyword evidence="3" id="KW-1185">Reference proteome</keyword>
<reference evidence="3" key="1">
    <citation type="submission" date="2024-06" db="EMBL/GenBank/DDBJ databases">
        <authorList>
            <person name="Ryan C."/>
        </authorList>
    </citation>
    <scope>NUCLEOTIDE SEQUENCE [LARGE SCALE GENOMIC DNA]</scope>
</reference>